<accession>A0A975ML57</accession>
<proteinExistence type="predicted"/>
<keyword evidence="2" id="KW-0406">Ion transport</keyword>
<evidence type="ECO:0000259" key="4">
    <source>
        <dbReference type="PROSITE" id="PS51201"/>
    </source>
</evidence>
<protein>
    <submittedName>
        <fullName evidence="5">NAD-binding protein</fullName>
    </submittedName>
</protein>
<keyword evidence="3" id="KW-0812">Transmembrane</keyword>
<evidence type="ECO:0000256" key="2">
    <source>
        <dbReference type="ARBA" id="ARBA00023065"/>
    </source>
</evidence>
<feature type="transmembrane region" description="Helical" evidence="3">
    <location>
        <begin position="12"/>
        <end position="32"/>
    </location>
</feature>
<evidence type="ECO:0000313" key="5">
    <source>
        <dbReference type="EMBL" id="QWF69928.1"/>
    </source>
</evidence>
<sequence>MSKITHKLVKNEQNIVVFAIFSSIFLFGLAGLSDIWDFFHHPLVVTGDLAIWWTWLNQHWQEKLYQFAKFLLSTSAILALILAYLRQSGAYLDELRARLFLRNHTIIAGMNQRSIILAADLAHQGQSVVIITLDSKYDETLEIRKTGVCVLQGDATNPAVLRSAGFQHARNFVCITNQDDINIAMLEAARILLDQHAATQKPTCFCHIQSPLLRNHLEQLTIMGAQGAGHRFRLFSIEENTASELLRRFPPERHLALEQQAEGVHVAFLGRTELAFMLALQMAQSCHYWRADYQAQTMPRARLTIISPDAEKLLTSIRQLCPAIDNVLIIEAVTEAPDDYSILSAWINTQGKQLSQFYVGLADEITTLASAGQVLKLLKNQGLDKPGKVVAVMPLRPHPIKPRFWGVDANLAVLETLKSCQSDVLLSGVNDTLAQIAHQDYLDQALRNGKQLGERPALAAWDDLNEFLRAGTRQQIAHINIKLRALGWGLVKQHAVDRDQFLAAISAEQLEQIAEMEHRRWWAFHLIHGWTYAPKRDDSNLHHDCLLPYQQLSEHVKQYDRSTVQNIPELCRKAGNGLRRL</sequence>
<dbReference type="InterPro" id="IPR036291">
    <property type="entry name" value="NAD(P)-bd_dom_sf"/>
</dbReference>
<organism evidence="5 6">
    <name type="scientific">Methylomonas paludis</name>
    <dbReference type="NCBI Taxonomy" id="1173101"/>
    <lineage>
        <taxon>Bacteria</taxon>
        <taxon>Pseudomonadati</taxon>
        <taxon>Pseudomonadota</taxon>
        <taxon>Gammaproteobacteria</taxon>
        <taxon>Methylococcales</taxon>
        <taxon>Methylococcaceae</taxon>
        <taxon>Methylomonas</taxon>
    </lineage>
</organism>
<dbReference type="Pfam" id="PF02026">
    <property type="entry name" value="RyR"/>
    <property type="match status" value="1"/>
</dbReference>
<reference evidence="5" key="1">
    <citation type="submission" date="2021-04" db="EMBL/GenBank/DDBJ databases">
        <title>Draft genome sequence data of methanotrophic Methylovulum sp. strain S1L and Methylomonas sp. strain S2AM isolated from boreal lake water columns.</title>
        <authorList>
            <person name="Rissanen A.J."/>
            <person name="Mangayil R."/>
            <person name="Svenning M.M."/>
            <person name="Khanongnuch R."/>
        </authorList>
    </citation>
    <scope>NUCLEOTIDE SEQUENCE</scope>
    <source>
        <strain evidence="5">S2AM</strain>
    </source>
</reference>
<dbReference type="GO" id="GO:0006813">
    <property type="term" value="P:potassium ion transport"/>
    <property type="evidence" value="ECO:0007669"/>
    <property type="project" value="InterPro"/>
</dbReference>
<keyword evidence="6" id="KW-1185">Reference proteome</keyword>
<dbReference type="EMBL" id="CP073754">
    <property type="protein sequence ID" value="QWF69928.1"/>
    <property type="molecule type" value="Genomic_DNA"/>
</dbReference>
<dbReference type="RefSeq" id="WP_215580579.1">
    <property type="nucleotide sequence ID" value="NZ_CP073754.1"/>
</dbReference>
<dbReference type="Proteomes" id="UP000676649">
    <property type="component" value="Chromosome"/>
</dbReference>
<gene>
    <name evidence="5" type="ORF">KEF85_11250</name>
</gene>
<dbReference type="AlphaFoldDB" id="A0A975ML57"/>
<feature type="transmembrane region" description="Helical" evidence="3">
    <location>
        <begin position="67"/>
        <end position="85"/>
    </location>
</feature>
<dbReference type="InterPro" id="IPR003032">
    <property type="entry name" value="Ryanodine_rcpt"/>
</dbReference>
<dbReference type="PANTHER" id="PTHR43833:SF5">
    <property type="entry name" value="TRK SYSTEM POTASSIUM UPTAKE PROTEIN TRKA"/>
    <property type="match status" value="1"/>
</dbReference>
<dbReference type="KEGG" id="mpad:KEF85_11250"/>
<dbReference type="InterPro" id="IPR003148">
    <property type="entry name" value="RCK_N"/>
</dbReference>
<feature type="transmembrane region" description="Helical" evidence="3">
    <location>
        <begin position="38"/>
        <end position="55"/>
    </location>
</feature>
<dbReference type="Gene3D" id="3.40.50.720">
    <property type="entry name" value="NAD(P)-binding Rossmann-like Domain"/>
    <property type="match status" value="1"/>
</dbReference>
<feature type="domain" description="RCK N-terminal" evidence="4">
    <location>
        <begin position="102"/>
        <end position="229"/>
    </location>
</feature>
<dbReference type="InterPro" id="IPR050721">
    <property type="entry name" value="Trk_Ktr_HKT_K-transport"/>
</dbReference>
<keyword evidence="3" id="KW-1133">Transmembrane helix</keyword>
<keyword evidence="1" id="KW-0813">Transport</keyword>
<evidence type="ECO:0000256" key="1">
    <source>
        <dbReference type="ARBA" id="ARBA00022448"/>
    </source>
</evidence>
<keyword evidence="3" id="KW-0472">Membrane</keyword>
<dbReference type="SUPFAM" id="SSF51735">
    <property type="entry name" value="NAD(P)-binding Rossmann-fold domains"/>
    <property type="match status" value="1"/>
</dbReference>
<dbReference type="Pfam" id="PF02254">
    <property type="entry name" value="TrkA_N"/>
    <property type="match status" value="1"/>
</dbReference>
<evidence type="ECO:0000256" key="3">
    <source>
        <dbReference type="SAM" id="Phobius"/>
    </source>
</evidence>
<evidence type="ECO:0000313" key="6">
    <source>
        <dbReference type="Proteomes" id="UP000676649"/>
    </source>
</evidence>
<dbReference type="PANTHER" id="PTHR43833">
    <property type="entry name" value="POTASSIUM CHANNEL PROTEIN 2-RELATED-RELATED"/>
    <property type="match status" value="1"/>
</dbReference>
<name>A0A975ML57_9GAMM</name>
<dbReference type="PROSITE" id="PS51201">
    <property type="entry name" value="RCK_N"/>
    <property type="match status" value="1"/>
</dbReference>
<dbReference type="Gene3D" id="6.20.350.10">
    <property type="match status" value="1"/>
</dbReference>